<proteinExistence type="predicted"/>
<dbReference type="SMART" id="SM00064">
    <property type="entry name" value="FYVE"/>
    <property type="match status" value="1"/>
</dbReference>
<evidence type="ECO:0000313" key="6">
    <source>
        <dbReference type="EMBL" id="RLO02730.1"/>
    </source>
</evidence>
<dbReference type="SUPFAM" id="SSF57903">
    <property type="entry name" value="FYVE/PHD zinc finger"/>
    <property type="match status" value="1"/>
</dbReference>
<sequence length="227" mass="24859">MVLPTFLQRHHNHHHDSSASLVADVTLNDILSPSYWVDKKDRVGCADCGLKFNNLYRRRHHCRLCGDLFCKPCVVHTRLVCAVTTTTSLSPNIKICRGCANNDENSPTLTGSASSLAMMSMFTRRPSTTNSKPVSWGQLSQSCRGRLVSAPPSTTEDSATTSTRLLQIVDTSTATQTQLASQQHHMVETLTSHTDMIQRLALAIERMESKLASPLDENNAPSPIAGA</sequence>
<name>A0A9X8DSA4_APHAT</name>
<organism evidence="6 7">
    <name type="scientific">Aphanomyces astaci</name>
    <name type="common">Crayfish plague agent</name>
    <dbReference type="NCBI Taxonomy" id="112090"/>
    <lineage>
        <taxon>Eukaryota</taxon>
        <taxon>Sar</taxon>
        <taxon>Stramenopiles</taxon>
        <taxon>Oomycota</taxon>
        <taxon>Saprolegniomycetes</taxon>
        <taxon>Saprolegniales</taxon>
        <taxon>Verrucalvaceae</taxon>
        <taxon>Aphanomyces</taxon>
    </lineage>
</organism>
<dbReference type="Proteomes" id="UP000275652">
    <property type="component" value="Unassembled WGS sequence"/>
</dbReference>
<evidence type="ECO:0000256" key="4">
    <source>
        <dbReference type="PROSITE-ProRule" id="PRU00091"/>
    </source>
</evidence>
<keyword evidence="1" id="KW-0479">Metal-binding</keyword>
<keyword evidence="3" id="KW-0862">Zinc</keyword>
<keyword evidence="2 4" id="KW-0863">Zinc-finger</keyword>
<dbReference type="Gene3D" id="3.30.40.10">
    <property type="entry name" value="Zinc/RING finger domain, C3HC4 (zinc finger)"/>
    <property type="match status" value="1"/>
</dbReference>
<evidence type="ECO:0000256" key="3">
    <source>
        <dbReference type="ARBA" id="ARBA00022833"/>
    </source>
</evidence>
<reference evidence="6 7" key="1">
    <citation type="journal article" date="2018" name="J. Invertebr. Pathol.">
        <title>New genotyping method for the causative agent of crayfish plague (Aphanomyces astaci) based on whole genome data.</title>
        <authorList>
            <person name="Minardi D."/>
            <person name="Studholme D.J."/>
            <person name="van der Giezen M."/>
            <person name="Pretto T."/>
            <person name="Oidtmann B."/>
        </authorList>
    </citation>
    <scope>NUCLEOTIDE SEQUENCE [LARGE SCALE GENOMIC DNA]</scope>
    <source>
        <strain evidence="6 7">KB13</strain>
    </source>
</reference>
<accession>A0A9X8DSA4</accession>
<dbReference type="PANTHER" id="PTHR23164">
    <property type="entry name" value="EARLY ENDOSOME ANTIGEN 1"/>
    <property type="match status" value="1"/>
</dbReference>
<evidence type="ECO:0000259" key="5">
    <source>
        <dbReference type="PROSITE" id="PS50178"/>
    </source>
</evidence>
<dbReference type="GO" id="GO:0008270">
    <property type="term" value="F:zinc ion binding"/>
    <property type="evidence" value="ECO:0007669"/>
    <property type="project" value="UniProtKB-KW"/>
</dbReference>
<dbReference type="AlphaFoldDB" id="A0A9X8DSA4"/>
<dbReference type="PROSITE" id="PS50178">
    <property type="entry name" value="ZF_FYVE"/>
    <property type="match status" value="1"/>
</dbReference>
<feature type="domain" description="FYVE-type" evidence="5">
    <location>
        <begin position="39"/>
        <end position="104"/>
    </location>
</feature>
<dbReference type="InterPro" id="IPR011011">
    <property type="entry name" value="Znf_FYVE_PHD"/>
</dbReference>
<evidence type="ECO:0000313" key="7">
    <source>
        <dbReference type="Proteomes" id="UP000275652"/>
    </source>
</evidence>
<dbReference type="Pfam" id="PF01363">
    <property type="entry name" value="FYVE"/>
    <property type="match status" value="1"/>
</dbReference>
<comment type="caution">
    <text evidence="6">The sequence shown here is derived from an EMBL/GenBank/DDBJ whole genome shotgun (WGS) entry which is preliminary data.</text>
</comment>
<evidence type="ECO:0000256" key="2">
    <source>
        <dbReference type="ARBA" id="ARBA00022771"/>
    </source>
</evidence>
<dbReference type="InterPro" id="IPR000306">
    <property type="entry name" value="Znf_FYVE"/>
</dbReference>
<dbReference type="InterPro" id="IPR013083">
    <property type="entry name" value="Znf_RING/FYVE/PHD"/>
</dbReference>
<dbReference type="InterPro" id="IPR017455">
    <property type="entry name" value="Znf_FYVE-rel"/>
</dbReference>
<evidence type="ECO:0000256" key="1">
    <source>
        <dbReference type="ARBA" id="ARBA00022723"/>
    </source>
</evidence>
<protein>
    <recommendedName>
        <fullName evidence="5">FYVE-type domain-containing protein</fullName>
    </recommendedName>
</protein>
<gene>
    <name evidence="6" type="ORF">DYB28_015816</name>
</gene>
<dbReference type="EMBL" id="QUTI01032821">
    <property type="protein sequence ID" value="RLO02730.1"/>
    <property type="molecule type" value="Genomic_DNA"/>
</dbReference>